<gene>
    <name evidence="1" type="ORF">ASEP1449_LOCUS19833</name>
</gene>
<dbReference type="EMBL" id="HBHQ01029239">
    <property type="protein sequence ID" value="CAD9827998.1"/>
    <property type="molecule type" value="Transcribed_RNA"/>
</dbReference>
<dbReference type="AlphaFoldDB" id="A0A7S2URI4"/>
<proteinExistence type="predicted"/>
<accession>A0A7S2URI4</accession>
<reference evidence="1" key="1">
    <citation type="submission" date="2021-01" db="EMBL/GenBank/DDBJ databases">
        <authorList>
            <person name="Corre E."/>
            <person name="Pelletier E."/>
            <person name="Niang G."/>
            <person name="Scheremetjew M."/>
            <person name="Finn R."/>
            <person name="Kale V."/>
            <person name="Holt S."/>
            <person name="Cochrane G."/>
            <person name="Meng A."/>
            <person name="Brown T."/>
            <person name="Cohen L."/>
        </authorList>
    </citation>
    <scope>NUCLEOTIDE SEQUENCE</scope>
    <source>
        <strain evidence="1">CCMP2084</strain>
    </source>
</reference>
<evidence type="ECO:0000313" key="1">
    <source>
        <dbReference type="EMBL" id="CAD9827998.1"/>
    </source>
</evidence>
<protein>
    <submittedName>
        <fullName evidence="1">Uncharacterized protein</fullName>
    </submittedName>
</protein>
<organism evidence="1">
    <name type="scientific">Attheya septentrionalis</name>
    <dbReference type="NCBI Taxonomy" id="420275"/>
    <lineage>
        <taxon>Eukaryota</taxon>
        <taxon>Sar</taxon>
        <taxon>Stramenopiles</taxon>
        <taxon>Ochrophyta</taxon>
        <taxon>Bacillariophyta</taxon>
        <taxon>Coscinodiscophyceae</taxon>
        <taxon>Chaetocerotophycidae</taxon>
        <taxon>Chaetocerotales</taxon>
        <taxon>Attheyaceae</taxon>
        <taxon>Attheya</taxon>
    </lineage>
</organism>
<sequence>MGRPSAAETNTKMAKYAPELASSYAKYPLKRARWLPNGERGPKGEPLFLQAETANQGVKMDYVFGPGPQGRGYYHLLTRKSYIALYVKLRNQSPMGACACTKDARQNFSDFDDVKKIVYNRSVASKPDDAQAAKDAISQARQTAQGHYNNDQNLQIGIGVVQTGINLSN</sequence>
<name>A0A7S2URI4_9STRA</name>